<reference evidence="1 2" key="1">
    <citation type="submission" date="2017-03" db="EMBL/GenBank/DDBJ databases">
        <title>Genome analysis of Rhizobial strains effectives or ineffectives for nitrogen fixation isolated from bean seeds.</title>
        <authorList>
            <person name="Peralta H."/>
            <person name="Aguilar-Vera A."/>
            <person name="Mora Y."/>
            <person name="Vargas-Lagunas C."/>
            <person name="Girard L."/>
            <person name="Mora J."/>
        </authorList>
    </citation>
    <scope>NUCLEOTIDE SEQUENCE [LARGE SCALE GENOMIC DNA]</scope>
    <source>
        <strain evidence="1 2">CCGM5</strain>
    </source>
</reference>
<accession>A0A3E1BZN9</accession>
<proteinExistence type="predicted"/>
<dbReference type="Proteomes" id="UP000256748">
    <property type="component" value="Unassembled WGS sequence"/>
</dbReference>
<gene>
    <name evidence="1" type="ORF">B5K10_05395</name>
</gene>
<protein>
    <submittedName>
        <fullName evidence="1">Uncharacterized protein</fullName>
    </submittedName>
</protein>
<evidence type="ECO:0000313" key="1">
    <source>
        <dbReference type="EMBL" id="RFB99939.1"/>
    </source>
</evidence>
<dbReference type="AlphaFoldDB" id="A0A3E1BZN9"/>
<sequence length="136" mass="14858">MSQQKFDARLRVEARPLLAYETRSRGTRRAYRVSGGAWRAGADAKRLGVLGSGVNVLLVEDDSGVAGLIALVQTSILAASEFRRGPVAKFLEIELPLTSRRDDQIVREAATNNLKLGSLATRRLGPAIRKFVRANL</sequence>
<dbReference type="EMBL" id="NAOO01000004">
    <property type="protein sequence ID" value="RFB99939.1"/>
    <property type="molecule type" value="Genomic_DNA"/>
</dbReference>
<evidence type="ECO:0000313" key="2">
    <source>
        <dbReference type="Proteomes" id="UP000256748"/>
    </source>
</evidence>
<name>A0A3E1BZN9_RHILT</name>
<dbReference type="RefSeq" id="WP_116272608.1">
    <property type="nucleotide sequence ID" value="NZ_KZ859521.1"/>
</dbReference>
<organism evidence="1 2">
    <name type="scientific">Rhizobium leguminosarum bv. trifolii</name>
    <dbReference type="NCBI Taxonomy" id="386"/>
    <lineage>
        <taxon>Bacteria</taxon>
        <taxon>Pseudomonadati</taxon>
        <taxon>Pseudomonadota</taxon>
        <taxon>Alphaproteobacteria</taxon>
        <taxon>Hyphomicrobiales</taxon>
        <taxon>Rhizobiaceae</taxon>
        <taxon>Rhizobium/Agrobacterium group</taxon>
        <taxon>Rhizobium</taxon>
    </lineage>
</organism>
<comment type="caution">
    <text evidence="1">The sequence shown here is derived from an EMBL/GenBank/DDBJ whole genome shotgun (WGS) entry which is preliminary data.</text>
</comment>